<feature type="non-terminal residue" evidence="2">
    <location>
        <position position="224"/>
    </location>
</feature>
<proteinExistence type="predicted"/>
<feature type="region of interest" description="Disordered" evidence="1">
    <location>
        <begin position="58"/>
        <end position="183"/>
    </location>
</feature>
<organism evidence="2 3">
    <name type="scientific">Tolypocladium ophioglossoides (strain CBS 100239)</name>
    <name type="common">Snaketongue truffleclub</name>
    <name type="synonym">Elaphocordyceps ophioglossoides</name>
    <dbReference type="NCBI Taxonomy" id="1163406"/>
    <lineage>
        <taxon>Eukaryota</taxon>
        <taxon>Fungi</taxon>
        <taxon>Dikarya</taxon>
        <taxon>Ascomycota</taxon>
        <taxon>Pezizomycotina</taxon>
        <taxon>Sordariomycetes</taxon>
        <taxon>Hypocreomycetidae</taxon>
        <taxon>Hypocreales</taxon>
        <taxon>Ophiocordycipitaceae</taxon>
        <taxon>Tolypocladium</taxon>
    </lineage>
</organism>
<keyword evidence="3" id="KW-1185">Reference proteome</keyword>
<feature type="compositionally biased region" description="Basic residues" evidence="1">
    <location>
        <begin position="9"/>
        <end position="32"/>
    </location>
</feature>
<dbReference type="AlphaFoldDB" id="A0A0L0N5M6"/>
<evidence type="ECO:0000256" key="1">
    <source>
        <dbReference type="SAM" id="MobiDB-lite"/>
    </source>
</evidence>
<sequence>ASANQHHLSSLRRYRIRSSAHKALPIRKNPHQKVRDDIPPPFYNLPTVNPFTLHHFAESPRSSREGHPLHQQTCRTRSPRRITARPPRPTRSASPSPPRRSASSRRSAPRSSSAPRARTCASRAPSACPPRPSRSPPARPLAVRVPRPGTATRCASTSVSSTSTPRPRSSSRSSSTSRPVSRSRSPLLLRWCRRWMPRRGPAPRRGGVEKMLGSDSQYNWVRCY</sequence>
<feature type="compositionally biased region" description="Low complexity" evidence="1">
    <location>
        <begin position="90"/>
        <end position="126"/>
    </location>
</feature>
<feature type="region of interest" description="Disordered" evidence="1">
    <location>
        <begin position="1"/>
        <end position="41"/>
    </location>
</feature>
<gene>
    <name evidence="2" type="ORF">TOPH_06063</name>
</gene>
<evidence type="ECO:0000313" key="3">
    <source>
        <dbReference type="Proteomes" id="UP000036947"/>
    </source>
</evidence>
<feature type="compositionally biased region" description="Low complexity" evidence="1">
    <location>
        <begin position="156"/>
        <end position="183"/>
    </location>
</feature>
<reference evidence="2 3" key="1">
    <citation type="journal article" date="2015" name="BMC Genomics">
        <title>The genome of the truffle-parasite Tolypocladium ophioglossoides and the evolution of antifungal peptaibiotics.</title>
        <authorList>
            <person name="Quandt C.A."/>
            <person name="Bushley K.E."/>
            <person name="Spatafora J.W."/>
        </authorList>
    </citation>
    <scope>NUCLEOTIDE SEQUENCE [LARGE SCALE GENOMIC DNA]</scope>
    <source>
        <strain evidence="2 3">CBS 100239</strain>
    </source>
</reference>
<dbReference type="EMBL" id="LFRF01000019">
    <property type="protein sequence ID" value="KND89326.1"/>
    <property type="molecule type" value="Genomic_DNA"/>
</dbReference>
<evidence type="ECO:0000313" key="2">
    <source>
        <dbReference type="EMBL" id="KND89326.1"/>
    </source>
</evidence>
<accession>A0A0L0N5M6</accession>
<comment type="caution">
    <text evidence="2">The sequence shown here is derived from an EMBL/GenBank/DDBJ whole genome shotgun (WGS) entry which is preliminary data.</text>
</comment>
<feature type="non-terminal residue" evidence="2">
    <location>
        <position position="1"/>
    </location>
</feature>
<name>A0A0L0N5M6_TOLOC</name>
<protein>
    <submittedName>
        <fullName evidence="2">Uncharacterized protein</fullName>
    </submittedName>
</protein>
<feature type="compositionally biased region" description="Basic and acidic residues" evidence="1">
    <location>
        <begin position="58"/>
        <end position="68"/>
    </location>
</feature>
<dbReference type="Proteomes" id="UP000036947">
    <property type="component" value="Unassembled WGS sequence"/>
</dbReference>
<feature type="compositionally biased region" description="Pro residues" evidence="1">
    <location>
        <begin position="127"/>
        <end position="139"/>
    </location>
</feature>